<organism evidence="1 2">
    <name type="scientific">Pleurodeles waltl</name>
    <name type="common">Iberian ribbed newt</name>
    <dbReference type="NCBI Taxonomy" id="8319"/>
    <lineage>
        <taxon>Eukaryota</taxon>
        <taxon>Metazoa</taxon>
        <taxon>Chordata</taxon>
        <taxon>Craniata</taxon>
        <taxon>Vertebrata</taxon>
        <taxon>Euteleostomi</taxon>
        <taxon>Amphibia</taxon>
        <taxon>Batrachia</taxon>
        <taxon>Caudata</taxon>
        <taxon>Salamandroidea</taxon>
        <taxon>Salamandridae</taxon>
        <taxon>Pleurodelinae</taxon>
        <taxon>Pleurodeles</taxon>
    </lineage>
</organism>
<proteinExistence type="predicted"/>
<accession>A0AAV7T0J1</accession>
<protein>
    <submittedName>
        <fullName evidence="1">Uncharacterized protein</fullName>
    </submittedName>
</protein>
<sequence>MTTTLKKQDKRISAEKSHISNLENDNAMLEPRKLLDLTKVLKAIQAKNKDLEYKSRFNKLHLMGIFEPTNAGNMAEFIESLLKALSGD</sequence>
<name>A0AAV7T0J1_PLEWA</name>
<gene>
    <name evidence="1" type="ORF">NDU88_001667</name>
</gene>
<dbReference type="Proteomes" id="UP001066276">
    <property type="component" value="Chromosome 4_1"/>
</dbReference>
<evidence type="ECO:0000313" key="1">
    <source>
        <dbReference type="EMBL" id="KAJ1169776.1"/>
    </source>
</evidence>
<comment type="caution">
    <text evidence="1">The sequence shown here is derived from an EMBL/GenBank/DDBJ whole genome shotgun (WGS) entry which is preliminary data.</text>
</comment>
<reference evidence="1" key="1">
    <citation type="journal article" date="2022" name="bioRxiv">
        <title>Sequencing and chromosome-scale assembly of the giantPleurodeles waltlgenome.</title>
        <authorList>
            <person name="Brown T."/>
            <person name="Elewa A."/>
            <person name="Iarovenko S."/>
            <person name="Subramanian E."/>
            <person name="Araus A.J."/>
            <person name="Petzold A."/>
            <person name="Susuki M."/>
            <person name="Suzuki K.-i.T."/>
            <person name="Hayashi T."/>
            <person name="Toyoda A."/>
            <person name="Oliveira C."/>
            <person name="Osipova E."/>
            <person name="Leigh N.D."/>
            <person name="Simon A."/>
            <person name="Yun M.H."/>
        </authorList>
    </citation>
    <scope>NUCLEOTIDE SEQUENCE</scope>
    <source>
        <strain evidence="1">20211129_DDA</strain>
        <tissue evidence="1">Liver</tissue>
    </source>
</reference>
<keyword evidence="2" id="KW-1185">Reference proteome</keyword>
<evidence type="ECO:0000313" key="2">
    <source>
        <dbReference type="Proteomes" id="UP001066276"/>
    </source>
</evidence>
<dbReference type="EMBL" id="JANPWB010000007">
    <property type="protein sequence ID" value="KAJ1169776.1"/>
    <property type="molecule type" value="Genomic_DNA"/>
</dbReference>
<dbReference type="AlphaFoldDB" id="A0AAV7T0J1"/>